<name>A0A8S5TIX8_9CAUD</name>
<protein>
    <submittedName>
        <fullName evidence="1">Uncharacterized protein</fullName>
    </submittedName>
</protein>
<accession>A0A8S5TIX8</accession>
<evidence type="ECO:0000313" key="1">
    <source>
        <dbReference type="EMBL" id="DAF63245.1"/>
    </source>
</evidence>
<proteinExistence type="predicted"/>
<dbReference type="EMBL" id="BK032836">
    <property type="protein sequence ID" value="DAF63245.1"/>
    <property type="molecule type" value="Genomic_DNA"/>
</dbReference>
<organism evidence="1">
    <name type="scientific">Myoviridae sp. ctXXl13</name>
    <dbReference type="NCBI Taxonomy" id="2827691"/>
    <lineage>
        <taxon>Viruses</taxon>
        <taxon>Duplodnaviria</taxon>
        <taxon>Heunggongvirae</taxon>
        <taxon>Uroviricota</taxon>
        <taxon>Caudoviricetes</taxon>
    </lineage>
</organism>
<reference evidence="1" key="1">
    <citation type="journal article" date="2021" name="Proc. Natl. Acad. Sci. U.S.A.">
        <title>A Catalog of Tens of Thousands of Viruses from Human Metagenomes Reveals Hidden Associations with Chronic Diseases.</title>
        <authorList>
            <person name="Tisza M.J."/>
            <person name="Buck C.B."/>
        </authorList>
    </citation>
    <scope>NUCLEOTIDE SEQUENCE</scope>
    <source>
        <strain evidence="1">CtXXl13</strain>
    </source>
</reference>
<sequence>MINFNKEILFTTTDEFDTDDCSFNLSPGQIVYAVPGENCLYVDKARPVVIIGPYPRNGYYTGYQITSNPRAGGFPINIKGTVSFINVNVTILIKAGINNSYRIGGCVNPRLLEMIRYQINRDLSGYIDIDMENAIDDYYKLLFNTGTKNRRDVVNHYDDYEDNDKEVIENEVIEEPVKPVMVKETVKKSSNKTTNINNTYNRSFIREEFLNGTSPKPFKAVNKFTENEMIQILTDIHSAGSPSKFVEKYGMSSNATLIKMIHVFVPILKDSKTYSVPKYILGLYEKYKNRVGR</sequence>